<comment type="caution">
    <text evidence="7">The sequence shown here is derived from an EMBL/GenBank/DDBJ whole genome shotgun (WGS) entry which is preliminary data.</text>
</comment>
<dbReference type="Proteomes" id="UP000245166">
    <property type="component" value="Unassembled WGS sequence"/>
</dbReference>
<keyword evidence="3" id="KW-0378">Hydrolase</keyword>
<evidence type="ECO:0000313" key="8">
    <source>
        <dbReference type="Proteomes" id="UP000245166"/>
    </source>
</evidence>
<dbReference type="GO" id="GO:0016787">
    <property type="term" value="F:hydrolase activity"/>
    <property type="evidence" value="ECO:0007669"/>
    <property type="project" value="UniProtKB-KW"/>
</dbReference>
<evidence type="ECO:0000259" key="6">
    <source>
        <dbReference type="PROSITE" id="PS51109"/>
    </source>
</evidence>
<reference evidence="7 8" key="1">
    <citation type="submission" date="2018-03" db="EMBL/GenBank/DDBJ databases">
        <title>Genome assembly of novel Miniimonas species PCH200.</title>
        <authorList>
            <person name="Thakur V."/>
            <person name="Kumar V."/>
            <person name="Singh D."/>
        </authorList>
    </citation>
    <scope>NUCLEOTIDE SEQUENCE [LARGE SCALE GENOMIC DNA]</scope>
    <source>
        <strain evidence="7 8">PCH200</strain>
    </source>
</reference>
<dbReference type="InterPro" id="IPR023346">
    <property type="entry name" value="Lysozyme-like_dom_sf"/>
</dbReference>
<keyword evidence="8" id="KW-1185">Reference proteome</keyword>
<evidence type="ECO:0000256" key="2">
    <source>
        <dbReference type="ARBA" id="ARBA00022729"/>
    </source>
</evidence>
<dbReference type="Pfam" id="PF06737">
    <property type="entry name" value="Transglycosylas"/>
    <property type="match status" value="1"/>
</dbReference>
<dbReference type="InterPro" id="IPR011098">
    <property type="entry name" value="G5_dom"/>
</dbReference>
<keyword evidence="2" id="KW-0732">Signal</keyword>
<dbReference type="Pfam" id="PF07501">
    <property type="entry name" value="G5"/>
    <property type="match status" value="1"/>
</dbReference>
<feature type="compositionally biased region" description="Basic and acidic residues" evidence="4">
    <location>
        <begin position="25"/>
        <end position="44"/>
    </location>
</feature>
<feature type="region of interest" description="Disordered" evidence="4">
    <location>
        <begin position="326"/>
        <end position="362"/>
    </location>
</feature>
<keyword evidence="5" id="KW-1133">Transmembrane helix</keyword>
<feature type="transmembrane region" description="Helical" evidence="5">
    <location>
        <begin position="61"/>
        <end position="82"/>
    </location>
</feature>
<feature type="domain" description="G5" evidence="6">
    <location>
        <begin position="248"/>
        <end position="328"/>
    </location>
</feature>
<comment type="similarity">
    <text evidence="1">Belongs to the transglycosylase family. Rpf subfamily.</text>
</comment>
<accession>A0A2U1ZYB0</accession>
<dbReference type="AlphaFoldDB" id="A0A2U1ZYB0"/>
<evidence type="ECO:0000256" key="4">
    <source>
        <dbReference type="SAM" id="MobiDB-lite"/>
    </source>
</evidence>
<feature type="compositionally biased region" description="Low complexity" evidence="4">
    <location>
        <begin position="1"/>
        <end position="24"/>
    </location>
</feature>
<name>A0A2U1ZYB0_9MICO</name>
<dbReference type="PROSITE" id="PS51109">
    <property type="entry name" value="G5"/>
    <property type="match status" value="1"/>
</dbReference>
<feature type="region of interest" description="Disordered" evidence="4">
    <location>
        <begin position="1"/>
        <end position="55"/>
    </location>
</feature>
<dbReference type="Gene3D" id="2.20.230.10">
    <property type="entry name" value="Resuscitation-promoting factor rpfb"/>
    <property type="match status" value="1"/>
</dbReference>
<dbReference type="SUPFAM" id="SSF53955">
    <property type="entry name" value="Lysozyme-like"/>
    <property type="match status" value="1"/>
</dbReference>
<evidence type="ECO:0000256" key="5">
    <source>
        <dbReference type="SAM" id="Phobius"/>
    </source>
</evidence>
<gene>
    <name evidence="7" type="ORF">C8046_16285</name>
</gene>
<keyword evidence="5" id="KW-0812">Transmembrane</keyword>
<keyword evidence="5" id="KW-0472">Membrane</keyword>
<evidence type="ECO:0000256" key="3">
    <source>
        <dbReference type="ARBA" id="ARBA00022801"/>
    </source>
</evidence>
<dbReference type="Pfam" id="PF03990">
    <property type="entry name" value="DUF348"/>
    <property type="match status" value="3"/>
</dbReference>
<dbReference type="InterPro" id="IPR010618">
    <property type="entry name" value="RPF"/>
</dbReference>
<dbReference type="CDD" id="cd13925">
    <property type="entry name" value="RPF"/>
    <property type="match status" value="1"/>
</dbReference>
<evidence type="ECO:0000313" key="7">
    <source>
        <dbReference type="EMBL" id="PWD51969.1"/>
    </source>
</evidence>
<dbReference type="InterPro" id="IPR007137">
    <property type="entry name" value="DUF348"/>
</dbReference>
<sequence>MTDPTTPETPDAEDTAVVAPVAETATERTDELAQARDDGPEHEAPLAGAAEETRPRRPRRVLVGSLVAALVVVLGTGGAVAAHAHKVVTLDVDGEAVASSSFRGSVAGFLVENDITLGEHDEVVPSLDSPLREGEGVSVLRAVPVDIVMDGQQDVLWTTADDAGAALAAFNLEGRDVQMAVSRSTGRTEMDLPLGENTRLTVDGGTQELELDPGTTLHEALEGLGLTLADLDEITVSSEADGTSVVTIVRVVVAERVENEAVPFTSREEEDSTLLVGTTTVTTEGVDGNIERRYAVTTRDGVEISADLTSEATTVAMVEKVTAVGTKPKPKPVAATPRASAGGSSSSGSGSAPAPAEPAAPVASGDVWGQLAKCESGGNASIVSSNGKYHGLYQFTVSTWQSVGGSGLPSQASASEQTERAQALQARSGWGQWPACARKLGLL</sequence>
<organism evidence="7 8">
    <name type="scientific">Serinibacter arcticus</name>
    <dbReference type="NCBI Taxonomy" id="1655435"/>
    <lineage>
        <taxon>Bacteria</taxon>
        <taxon>Bacillati</taxon>
        <taxon>Actinomycetota</taxon>
        <taxon>Actinomycetes</taxon>
        <taxon>Micrococcales</taxon>
        <taxon>Beutenbergiaceae</taxon>
        <taxon>Serinibacter</taxon>
    </lineage>
</organism>
<evidence type="ECO:0000256" key="1">
    <source>
        <dbReference type="ARBA" id="ARBA00010830"/>
    </source>
</evidence>
<dbReference type="OrthoDB" id="1404170at2"/>
<dbReference type="RefSeq" id="WP_109230352.1">
    <property type="nucleotide sequence ID" value="NZ_PYHR01000002.1"/>
</dbReference>
<proteinExistence type="inferred from homology"/>
<dbReference type="SMART" id="SM01208">
    <property type="entry name" value="G5"/>
    <property type="match status" value="1"/>
</dbReference>
<dbReference type="EMBL" id="PYHR01000002">
    <property type="protein sequence ID" value="PWD51969.1"/>
    <property type="molecule type" value="Genomic_DNA"/>
</dbReference>
<protein>
    <submittedName>
        <fullName evidence="7">Resuscitation-promoting factor</fullName>
    </submittedName>
</protein>
<dbReference type="Gene3D" id="1.10.530.10">
    <property type="match status" value="1"/>
</dbReference>